<organism evidence="1 2">
    <name type="scientific">Actinomadura pelletieri DSM 43383</name>
    <dbReference type="NCBI Taxonomy" id="1120940"/>
    <lineage>
        <taxon>Bacteria</taxon>
        <taxon>Bacillati</taxon>
        <taxon>Actinomycetota</taxon>
        <taxon>Actinomycetes</taxon>
        <taxon>Streptosporangiales</taxon>
        <taxon>Thermomonosporaceae</taxon>
        <taxon>Actinomadura</taxon>
    </lineage>
</organism>
<dbReference type="AlphaFoldDB" id="A0A495QX15"/>
<gene>
    <name evidence="1" type="ORF">BZB76_0069</name>
</gene>
<sequence length="160" mass="17919">MNVTRMYGGFDLAVLIENEESAARDGRDEPRARDWLRDRGLDAVHLRRQPDGMLRVTLPASAFEGSDPVSLYKLGPFVVGGTDFFQVWCEGETVRRRALLCRIESYTRPNIRRADFDQRIAKIGPAGGLGEVDFAELHRMAARAGKRDLVSLLGEIGERS</sequence>
<evidence type="ECO:0000313" key="1">
    <source>
        <dbReference type="EMBL" id="RKS78650.1"/>
    </source>
</evidence>
<evidence type="ECO:0000313" key="2">
    <source>
        <dbReference type="Proteomes" id="UP000274601"/>
    </source>
</evidence>
<dbReference type="RefSeq" id="WP_211342760.1">
    <property type="nucleotide sequence ID" value="NZ_RBWU01000001.1"/>
</dbReference>
<reference evidence="1 2" key="1">
    <citation type="submission" date="2018-10" db="EMBL/GenBank/DDBJ databases">
        <title>Genomic Encyclopedia of Archaeal and Bacterial Type Strains, Phase II (KMG-II): from individual species to whole genera.</title>
        <authorList>
            <person name="Goeker M."/>
        </authorList>
    </citation>
    <scope>NUCLEOTIDE SEQUENCE [LARGE SCALE GENOMIC DNA]</scope>
    <source>
        <strain evidence="1 2">DSM 43383</strain>
    </source>
</reference>
<accession>A0A495QX15</accession>
<keyword evidence="2" id="KW-1185">Reference proteome</keyword>
<name>A0A495QX15_9ACTN</name>
<proteinExistence type="predicted"/>
<dbReference type="Proteomes" id="UP000274601">
    <property type="component" value="Unassembled WGS sequence"/>
</dbReference>
<comment type="caution">
    <text evidence="1">The sequence shown here is derived from an EMBL/GenBank/DDBJ whole genome shotgun (WGS) entry which is preliminary data.</text>
</comment>
<dbReference type="EMBL" id="RBWU01000001">
    <property type="protein sequence ID" value="RKS78650.1"/>
    <property type="molecule type" value="Genomic_DNA"/>
</dbReference>
<protein>
    <submittedName>
        <fullName evidence="1">Uncharacterized protein</fullName>
    </submittedName>
</protein>